<keyword evidence="3" id="KW-1185">Reference proteome</keyword>
<dbReference type="Proteomes" id="UP000735302">
    <property type="component" value="Unassembled WGS sequence"/>
</dbReference>
<protein>
    <recommendedName>
        <fullName evidence="4">Reverse transcriptase domain-containing protein</fullName>
    </recommendedName>
</protein>
<reference evidence="2 3" key="1">
    <citation type="journal article" date="2021" name="Elife">
        <title>Chloroplast acquisition without the gene transfer in kleptoplastic sea slugs, Plakobranchus ocellatus.</title>
        <authorList>
            <person name="Maeda T."/>
            <person name="Takahashi S."/>
            <person name="Yoshida T."/>
            <person name="Shimamura S."/>
            <person name="Takaki Y."/>
            <person name="Nagai Y."/>
            <person name="Toyoda A."/>
            <person name="Suzuki Y."/>
            <person name="Arimoto A."/>
            <person name="Ishii H."/>
            <person name="Satoh N."/>
            <person name="Nishiyama T."/>
            <person name="Hasebe M."/>
            <person name="Maruyama T."/>
            <person name="Minagawa J."/>
            <person name="Obokata J."/>
            <person name="Shigenobu S."/>
        </authorList>
    </citation>
    <scope>NUCLEOTIDE SEQUENCE [LARGE SCALE GENOMIC DNA]</scope>
</reference>
<evidence type="ECO:0008006" key="4">
    <source>
        <dbReference type="Google" id="ProtNLM"/>
    </source>
</evidence>
<sequence>MSQGCVLAPIFFGLLFSAKLTHVFRDADTDINIWYKTDGSVMNLRRLQAENQGFYRSHRRTSVSSVTVLSATMQRSIDKFYEVCKKFSLRISTPKKRKMHQLAIGEPHHNR</sequence>
<dbReference type="EMBL" id="BLXT01006967">
    <property type="protein sequence ID" value="GFO35140.1"/>
    <property type="molecule type" value="Genomic_DNA"/>
</dbReference>
<evidence type="ECO:0000256" key="1">
    <source>
        <dbReference type="SAM" id="SignalP"/>
    </source>
</evidence>
<comment type="caution">
    <text evidence="2">The sequence shown here is derived from an EMBL/GenBank/DDBJ whole genome shotgun (WGS) entry which is preliminary data.</text>
</comment>
<proteinExistence type="predicted"/>
<dbReference type="AlphaFoldDB" id="A0AAV4CTG0"/>
<keyword evidence="1" id="KW-0732">Signal</keyword>
<feature type="signal peptide" evidence="1">
    <location>
        <begin position="1"/>
        <end position="23"/>
    </location>
</feature>
<gene>
    <name evidence="2" type="ORF">PoB_006164500</name>
</gene>
<evidence type="ECO:0000313" key="2">
    <source>
        <dbReference type="EMBL" id="GFO35140.1"/>
    </source>
</evidence>
<name>A0AAV4CTG0_9GAST</name>
<organism evidence="2 3">
    <name type="scientific">Plakobranchus ocellatus</name>
    <dbReference type="NCBI Taxonomy" id="259542"/>
    <lineage>
        <taxon>Eukaryota</taxon>
        <taxon>Metazoa</taxon>
        <taxon>Spiralia</taxon>
        <taxon>Lophotrochozoa</taxon>
        <taxon>Mollusca</taxon>
        <taxon>Gastropoda</taxon>
        <taxon>Heterobranchia</taxon>
        <taxon>Euthyneura</taxon>
        <taxon>Panpulmonata</taxon>
        <taxon>Sacoglossa</taxon>
        <taxon>Placobranchoidea</taxon>
        <taxon>Plakobranchidae</taxon>
        <taxon>Plakobranchus</taxon>
    </lineage>
</organism>
<accession>A0AAV4CTG0</accession>
<feature type="chain" id="PRO_5043752647" description="Reverse transcriptase domain-containing protein" evidence="1">
    <location>
        <begin position="24"/>
        <end position="111"/>
    </location>
</feature>
<evidence type="ECO:0000313" key="3">
    <source>
        <dbReference type="Proteomes" id="UP000735302"/>
    </source>
</evidence>